<dbReference type="VEuPathDB" id="FungiDB:MAPG_09323"/>
<sequence length="214" mass="23082">MQKSRDQAIRTWQPANRAVGGGGGRLGNRVRFLSDWAGNRIEKAVRTRAKTRHRSVSAVEEHRMGLSAAKTGGGSCLRRGYSCEGALEAGVGSSLGFQGSAGFVSGGGGFEENKKQNTQRATGRKWRDDWGSTAGDTLRRNGRQGPARTGTAWLAPGIELADSLVRDLARWAVESGTFFQPSSSPAFPPAVPPPLQFQIDIGDWAYPGYRHTHE</sequence>
<dbReference type="Proteomes" id="UP000011715">
    <property type="component" value="Unassembled WGS sequence"/>
</dbReference>
<reference evidence="3" key="5">
    <citation type="submission" date="2015-06" db="UniProtKB">
        <authorList>
            <consortium name="EnsemblFungi"/>
        </authorList>
    </citation>
    <scope>IDENTIFICATION</scope>
    <source>
        <strain evidence="3">ATCC 64411</strain>
    </source>
</reference>
<reference evidence="2" key="3">
    <citation type="submission" date="2011-03" db="EMBL/GenBank/DDBJ databases">
        <title>Annotation of Magnaporthe poae ATCC 64411.</title>
        <authorList>
            <person name="Ma L.-J."/>
            <person name="Dead R."/>
            <person name="Young S.K."/>
            <person name="Zeng Q."/>
            <person name="Gargeya S."/>
            <person name="Fitzgerald M."/>
            <person name="Haas B."/>
            <person name="Abouelleil A."/>
            <person name="Alvarado L."/>
            <person name="Arachchi H.M."/>
            <person name="Berlin A."/>
            <person name="Brown A."/>
            <person name="Chapman S.B."/>
            <person name="Chen Z."/>
            <person name="Dunbar C."/>
            <person name="Freedman E."/>
            <person name="Gearin G."/>
            <person name="Gellesch M."/>
            <person name="Goldberg J."/>
            <person name="Griggs A."/>
            <person name="Gujja S."/>
            <person name="Heiman D."/>
            <person name="Howarth C."/>
            <person name="Larson L."/>
            <person name="Lui A."/>
            <person name="MacDonald P.J.P."/>
            <person name="Mehta T."/>
            <person name="Montmayeur A."/>
            <person name="Murphy C."/>
            <person name="Neiman D."/>
            <person name="Pearson M."/>
            <person name="Priest M."/>
            <person name="Roberts A."/>
            <person name="Saif S."/>
            <person name="Shea T."/>
            <person name="Shenoy N."/>
            <person name="Sisk P."/>
            <person name="Stolte C."/>
            <person name="Sykes S."/>
            <person name="Yandava C."/>
            <person name="Wortman J."/>
            <person name="Nusbaum C."/>
            <person name="Birren B."/>
        </authorList>
    </citation>
    <scope>NUCLEOTIDE SEQUENCE</scope>
    <source>
        <strain evidence="2">ATCC 64411</strain>
    </source>
</reference>
<reference evidence="3" key="4">
    <citation type="journal article" date="2015" name="G3 (Bethesda)">
        <title>Genome sequences of three phytopathogenic species of the Magnaporthaceae family of fungi.</title>
        <authorList>
            <person name="Okagaki L.H."/>
            <person name="Nunes C.C."/>
            <person name="Sailsbery J."/>
            <person name="Clay B."/>
            <person name="Brown D."/>
            <person name="John T."/>
            <person name="Oh Y."/>
            <person name="Young N."/>
            <person name="Fitzgerald M."/>
            <person name="Haas B.J."/>
            <person name="Zeng Q."/>
            <person name="Young S."/>
            <person name="Adiconis X."/>
            <person name="Fan L."/>
            <person name="Levin J.Z."/>
            <person name="Mitchell T.K."/>
            <person name="Okubara P.A."/>
            <person name="Farman M.L."/>
            <person name="Kohn L.M."/>
            <person name="Birren B."/>
            <person name="Ma L.-J."/>
            <person name="Dean R.A."/>
        </authorList>
    </citation>
    <scope>NUCLEOTIDE SEQUENCE</scope>
    <source>
        <strain evidence="3">ATCC 64411 / 73-15</strain>
    </source>
</reference>
<dbReference type="EnsemblFungi" id="MAPG_09323T0">
    <property type="protein sequence ID" value="MAPG_09323T0"/>
    <property type="gene ID" value="MAPG_09323"/>
</dbReference>
<accession>A0A0C4E9M7</accession>
<organism evidence="3 4">
    <name type="scientific">Magnaporthiopsis poae (strain ATCC 64411 / 73-15)</name>
    <name type="common">Kentucky bluegrass fungus</name>
    <name type="synonym">Magnaporthe poae</name>
    <dbReference type="NCBI Taxonomy" id="644358"/>
    <lineage>
        <taxon>Eukaryota</taxon>
        <taxon>Fungi</taxon>
        <taxon>Dikarya</taxon>
        <taxon>Ascomycota</taxon>
        <taxon>Pezizomycotina</taxon>
        <taxon>Sordariomycetes</taxon>
        <taxon>Sordariomycetidae</taxon>
        <taxon>Magnaporthales</taxon>
        <taxon>Magnaporthaceae</taxon>
        <taxon>Magnaporthiopsis</taxon>
    </lineage>
</organism>
<keyword evidence="4" id="KW-1185">Reference proteome</keyword>
<proteinExistence type="predicted"/>
<evidence type="ECO:0000313" key="2">
    <source>
        <dbReference type="EMBL" id="KLU90361.1"/>
    </source>
</evidence>
<dbReference type="EMBL" id="GL876974">
    <property type="protein sequence ID" value="KLU90361.1"/>
    <property type="molecule type" value="Genomic_DNA"/>
</dbReference>
<feature type="region of interest" description="Disordered" evidence="1">
    <location>
        <begin position="108"/>
        <end position="150"/>
    </location>
</feature>
<dbReference type="EMBL" id="ADBL01002283">
    <property type="status" value="NOT_ANNOTATED_CDS"/>
    <property type="molecule type" value="Genomic_DNA"/>
</dbReference>
<name>A0A0C4E9M7_MAGP6</name>
<reference evidence="2" key="1">
    <citation type="submission" date="2010-05" db="EMBL/GenBank/DDBJ databases">
        <title>The Genome Sequence of Magnaporthe poae strain ATCC 64411.</title>
        <authorList>
            <consortium name="The Broad Institute Genome Sequencing Platform"/>
            <consortium name="Broad Institute Genome Sequencing Center for Infectious Disease"/>
            <person name="Ma L.-J."/>
            <person name="Dead R."/>
            <person name="Young S."/>
            <person name="Zeng Q."/>
            <person name="Koehrsen M."/>
            <person name="Alvarado L."/>
            <person name="Berlin A."/>
            <person name="Chapman S.B."/>
            <person name="Chen Z."/>
            <person name="Freedman E."/>
            <person name="Gellesch M."/>
            <person name="Goldberg J."/>
            <person name="Griggs A."/>
            <person name="Gujja S."/>
            <person name="Heilman E.R."/>
            <person name="Heiman D."/>
            <person name="Hepburn T."/>
            <person name="Howarth C."/>
            <person name="Jen D."/>
            <person name="Larson L."/>
            <person name="Mehta T."/>
            <person name="Neiman D."/>
            <person name="Pearson M."/>
            <person name="Roberts A."/>
            <person name="Saif S."/>
            <person name="Shea T."/>
            <person name="Shenoy N."/>
            <person name="Sisk P."/>
            <person name="Stolte C."/>
            <person name="Sykes S."/>
            <person name="Walk T."/>
            <person name="White J."/>
            <person name="Yandava C."/>
            <person name="Haas B."/>
            <person name="Nusbaum C."/>
            <person name="Birren B."/>
        </authorList>
    </citation>
    <scope>NUCLEOTIDE SEQUENCE</scope>
    <source>
        <strain evidence="2">ATCC 64411</strain>
    </source>
</reference>
<reference evidence="4" key="2">
    <citation type="submission" date="2010-05" db="EMBL/GenBank/DDBJ databases">
        <title>The genome sequence of Magnaporthe poae strain ATCC 64411.</title>
        <authorList>
            <person name="Ma L.-J."/>
            <person name="Dead R."/>
            <person name="Young S."/>
            <person name="Zeng Q."/>
            <person name="Koehrsen M."/>
            <person name="Alvarado L."/>
            <person name="Berlin A."/>
            <person name="Chapman S.B."/>
            <person name="Chen Z."/>
            <person name="Freedman E."/>
            <person name="Gellesch M."/>
            <person name="Goldberg J."/>
            <person name="Griggs A."/>
            <person name="Gujja S."/>
            <person name="Heilman E.R."/>
            <person name="Heiman D."/>
            <person name="Hepburn T."/>
            <person name="Howarth C."/>
            <person name="Jen D."/>
            <person name="Larson L."/>
            <person name="Mehta T."/>
            <person name="Neiman D."/>
            <person name="Pearson M."/>
            <person name="Roberts A."/>
            <person name="Saif S."/>
            <person name="Shea T."/>
            <person name="Shenoy N."/>
            <person name="Sisk P."/>
            <person name="Stolte C."/>
            <person name="Sykes S."/>
            <person name="Walk T."/>
            <person name="White J."/>
            <person name="Yandava C."/>
            <person name="Haas B."/>
            <person name="Nusbaum C."/>
            <person name="Birren B."/>
        </authorList>
    </citation>
    <scope>NUCLEOTIDE SEQUENCE [LARGE SCALE GENOMIC DNA]</scope>
    <source>
        <strain evidence="4">ATCC 64411 / 73-15</strain>
    </source>
</reference>
<dbReference type="AlphaFoldDB" id="A0A0C4E9M7"/>
<evidence type="ECO:0000313" key="4">
    <source>
        <dbReference type="Proteomes" id="UP000011715"/>
    </source>
</evidence>
<protein>
    <submittedName>
        <fullName evidence="2 3">Uncharacterized protein</fullName>
    </submittedName>
</protein>
<evidence type="ECO:0000256" key="1">
    <source>
        <dbReference type="SAM" id="MobiDB-lite"/>
    </source>
</evidence>
<evidence type="ECO:0000313" key="3">
    <source>
        <dbReference type="EnsemblFungi" id="MAPG_09323T0"/>
    </source>
</evidence>
<gene>
    <name evidence="2" type="ORF">MAPG_09323</name>
</gene>